<proteinExistence type="predicted"/>
<dbReference type="AlphaFoldDB" id="A0A0R1E2N0"/>
<evidence type="ECO:0000256" key="1">
    <source>
        <dbReference type="SAM" id="MobiDB-lite"/>
    </source>
</evidence>
<dbReference type="OrthoDB" id="8055880at2759"/>
<dbReference type="Proteomes" id="UP000002282">
    <property type="component" value="Chromosome 3R"/>
</dbReference>
<evidence type="ECO:0000313" key="2">
    <source>
        <dbReference type="EMBL" id="KRK03536.1"/>
    </source>
</evidence>
<dbReference type="KEGG" id="dya:Dyak_GE27324"/>
<reference evidence="2 3" key="1">
    <citation type="journal article" date="2007" name="Nature">
        <title>Evolution of genes and genomes on the Drosophila phylogeny.</title>
        <authorList>
            <consortium name="Drosophila 12 Genomes Consortium"/>
            <person name="Clark A.G."/>
            <person name="Eisen M.B."/>
            <person name="Smith D.R."/>
            <person name="Bergman C.M."/>
            <person name="Oliver B."/>
            <person name="Markow T.A."/>
            <person name="Kaufman T.C."/>
            <person name="Kellis M."/>
            <person name="Gelbart W."/>
            <person name="Iyer V.N."/>
            <person name="Pollard D.A."/>
            <person name="Sackton T.B."/>
            <person name="Larracuente A.M."/>
            <person name="Singh N.D."/>
            <person name="Abad J.P."/>
            <person name="Abt D.N."/>
            <person name="Adryan B."/>
            <person name="Aguade M."/>
            <person name="Akashi H."/>
            <person name="Anderson W.W."/>
            <person name="Aquadro C.F."/>
            <person name="Ardell D.H."/>
            <person name="Arguello R."/>
            <person name="Artieri C.G."/>
            <person name="Barbash D.A."/>
            <person name="Barker D."/>
            <person name="Barsanti P."/>
            <person name="Batterham P."/>
            <person name="Batzoglou S."/>
            <person name="Begun D."/>
            <person name="Bhutkar A."/>
            <person name="Blanco E."/>
            <person name="Bosak S.A."/>
            <person name="Bradley R.K."/>
            <person name="Brand A.D."/>
            <person name="Brent M.R."/>
            <person name="Brooks A.N."/>
            <person name="Brown R.H."/>
            <person name="Butlin R.K."/>
            <person name="Caggese C."/>
            <person name="Calvi B.R."/>
            <person name="Bernardo de Carvalho A."/>
            <person name="Caspi A."/>
            <person name="Castrezana S."/>
            <person name="Celniker S.E."/>
            <person name="Chang J.L."/>
            <person name="Chapple C."/>
            <person name="Chatterji S."/>
            <person name="Chinwalla A."/>
            <person name="Civetta A."/>
            <person name="Clifton S.W."/>
            <person name="Comeron J.M."/>
            <person name="Costello J.C."/>
            <person name="Coyne J.A."/>
            <person name="Daub J."/>
            <person name="David R.G."/>
            <person name="Delcher A.L."/>
            <person name="Delehaunty K."/>
            <person name="Do C.B."/>
            <person name="Ebling H."/>
            <person name="Edwards K."/>
            <person name="Eickbush T."/>
            <person name="Evans J.D."/>
            <person name="Filipski A."/>
            <person name="Findeiss S."/>
            <person name="Freyhult E."/>
            <person name="Fulton L."/>
            <person name="Fulton R."/>
            <person name="Garcia A.C."/>
            <person name="Gardiner A."/>
            <person name="Garfield D.A."/>
            <person name="Garvin B.E."/>
            <person name="Gibson G."/>
            <person name="Gilbert D."/>
            <person name="Gnerre S."/>
            <person name="Godfrey J."/>
            <person name="Good R."/>
            <person name="Gotea V."/>
            <person name="Gravely B."/>
            <person name="Greenberg A.J."/>
            <person name="Griffiths-Jones S."/>
            <person name="Gross S."/>
            <person name="Guigo R."/>
            <person name="Gustafson E.A."/>
            <person name="Haerty W."/>
            <person name="Hahn M.W."/>
            <person name="Halligan D.L."/>
            <person name="Halpern A.L."/>
            <person name="Halter G.M."/>
            <person name="Han M.V."/>
            <person name="Heger A."/>
            <person name="Hillier L."/>
            <person name="Hinrichs A.S."/>
            <person name="Holmes I."/>
            <person name="Hoskins R.A."/>
            <person name="Hubisz M.J."/>
            <person name="Hultmark D."/>
            <person name="Huntley M.A."/>
            <person name="Jaffe D.B."/>
            <person name="Jagadeeshan S."/>
            <person name="Jeck W.R."/>
            <person name="Johnson J."/>
            <person name="Jones C.D."/>
            <person name="Jordan W.C."/>
            <person name="Karpen G.H."/>
            <person name="Kataoka E."/>
            <person name="Keightley P.D."/>
            <person name="Kheradpour P."/>
            <person name="Kirkness E.F."/>
            <person name="Koerich L.B."/>
            <person name="Kristiansen K."/>
            <person name="Kudrna D."/>
            <person name="Kulathinal R.J."/>
            <person name="Kumar S."/>
            <person name="Kwok R."/>
            <person name="Lander E."/>
            <person name="Langley C.H."/>
            <person name="Lapoint R."/>
            <person name="Lazzaro B.P."/>
            <person name="Lee S.J."/>
            <person name="Levesque L."/>
            <person name="Li R."/>
            <person name="Lin C.F."/>
            <person name="Lin M.F."/>
            <person name="Lindblad-Toh K."/>
            <person name="Llopart A."/>
            <person name="Long M."/>
            <person name="Low L."/>
            <person name="Lozovsky E."/>
            <person name="Lu J."/>
            <person name="Luo M."/>
            <person name="Machado C.A."/>
            <person name="Makalowski W."/>
            <person name="Marzo M."/>
            <person name="Matsuda M."/>
            <person name="Matzkin L."/>
            <person name="McAllister B."/>
            <person name="McBride C.S."/>
            <person name="McKernan B."/>
            <person name="McKernan K."/>
            <person name="Mendez-Lago M."/>
            <person name="Minx P."/>
            <person name="Mollenhauer M.U."/>
            <person name="Montooth K."/>
            <person name="Mount S.M."/>
            <person name="Mu X."/>
            <person name="Myers E."/>
            <person name="Negre B."/>
            <person name="Newfeld S."/>
            <person name="Nielsen R."/>
            <person name="Noor M.A."/>
            <person name="O'Grady P."/>
            <person name="Pachter L."/>
            <person name="Papaceit M."/>
            <person name="Parisi M.J."/>
            <person name="Parisi M."/>
            <person name="Parts L."/>
            <person name="Pedersen J.S."/>
            <person name="Pesole G."/>
            <person name="Phillippy A.M."/>
            <person name="Ponting C.P."/>
            <person name="Pop M."/>
            <person name="Porcelli D."/>
            <person name="Powell J.R."/>
            <person name="Prohaska S."/>
            <person name="Pruitt K."/>
            <person name="Puig M."/>
            <person name="Quesneville H."/>
            <person name="Ram K.R."/>
            <person name="Rand D."/>
            <person name="Rasmussen M.D."/>
            <person name="Reed L.K."/>
            <person name="Reenan R."/>
            <person name="Reily A."/>
            <person name="Remington K.A."/>
            <person name="Rieger T.T."/>
            <person name="Ritchie M.G."/>
            <person name="Robin C."/>
            <person name="Rogers Y.H."/>
            <person name="Rohde C."/>
            <person name="Rozas J."/>
            <person name="Rubenfield M.J."/>
            <person name="Ruiz A."/>
            <person name="Russo S."/>
            <person name="Salzberg S.L."/>
            <person name="Sanchez-Gracia A."/>
            <person name="Saranga D.J."/>
            <person name="Sato H."/>
            <person name="Schaeffer S.W."/>
            <person name="Schatz M.C."/>
            <person name="Schlenke T."/>
            <person name="Schwartz R."/>
            <person name="Segarra C."/>
            <person name="Singh R.S."/>
            <person name="Sirot L."/>
            <person name="Sirota M."/>
            <person name="Sisneros N.B."/>
            <person name="Smith C.D."/>
            <person name="Smith T.F."/>
            <person name="Spieth J."/>
            <person name="Stage D.E."/>
            <person name="Stark A."/>
            <person name="Stephan W."/>
            <person name="Strausberg R.L."/>
            <person name="Strempel S."/>
            <person name="Sturgill D."/>
            <person name="Sutton G."/>
            <person name="Sutton G.G."/>
            <person name="Tao W."/>
            <person name="Teichmann S."/>
            <person name="Tobari Y.N."/>
            <person name="Tomimura Y."/>
            <person name="Tsolas J.M."/>
            <person name="Valente V.L."/>
            <person name="Venter E."/>
            <person name="Venter J.C."/>
            <person name="Vicario S."/>
            <person name="Vieira F.G."/>
            <person name="Vilella A.J."/>
            <person name="Villasante A."/>
            <person name="Walenz B."/>
            <person name="Wang J."/>
            <person name="Wasserman M."/>
            <person name="Watts T."/>
            <person name="Wilson D."/>
            <person name="Wilson R.K."/>
            <person name="Wing R.A."/>
            <person name="Wolfner M.F."/>
            <person name="Wong A."/>
            <person name="Wong G.K."/>
            <person name="Wu C.I."/>
            <person name="Wu G."/>
            <person name="Yamamoto D."/>
            <person name="Yang H.P."/>
            <person name="Yang S.P."/>
            <person name="Yorke J.A."/>
            <person name="Yoshida K."/>
            <person name="Zdobnov E."/>
            <person name="Zhang P."/>
            <person name="Zhang Y."/>
            <person name="Zimin A.V."/>
            <person name="Baldwin J."/>
            <person name="Abdouelleil A."/>
            <person name="Abdulkadir J."/>
            <person name="Abebe A."/>
            <person name="Abera B."/>
            <person name="Abreu J."/>
            <person name="Acer S.C."/>
            <person name="Aftuck L."/>
            <person name="Alexander A."/>
            <person name="An P."/>
            <person name="Anderson E."/>
            <person name="Anderson S."/>
            <person name="Arachi H."/>
            <person name="Azer M."/>
            <person name="Bachantsang P."/>
            <person name="Barry A."/>
            <person name="Bayul T."/>
            <person name="Berlin A."/>
            <person name="Bessette D."/>
            <person name="Bloom T."/>
            <person name="Blye J."/>
            <person name="Boguslavskiy L."/>
            <person name="Bonnet C."/>
            <person name="Boukhgalter B."/>
            <person name="Bourzgui I."/>
            <person name="Brown A."/>
            <person name="Cahill P."/>
            <person name="Channer S."/>
            <person name="Cheshatsang Y."/>
            <person name="Chuda L."/>
            <person name="Citroen M."/>
            <person name="Collymore A."/>
            <person name="Cooke P."/>
            <person name="Costello M."/>
            <person name="D'Aco K."/>
            <person name="Daza R."/>
            <person name="De Haan G."/>
            <person name="DeGray S."/>
            <person name="DeMaso C."/>
            <person name="Dhargay N."/>
            <person name="Dooley K."/>
            <person name="Dooley E."/>
            <person name="Doricent M."/>
            <person name="Dorje P."/>
            <person name="Dorjee K."/>
            <person name="Dupes A."/>
            <person name="Elong R."/>
            <person name="Falk J."/>
            <person name="Farina A."/>
            <person name="Faro S."/>
            <person name="Ferguson D."/>
            <person name="Fisher S."/>
            <person name="Foley C.D."/>
            <person name="Franke A."/>
            <person name="Friedrich D."/>
            <person name="Gadbois L."/>
            <person name="Gearin G."/>
            <person name="Gearin C.R."/>
            <person name="Giannoukos G."/>
            <person name="Goode T."/>
            <person name="Graham J."/>
            <person name="Grandbois E."/>
            <person name="Grewal S."/>
            <person name="Gyaltsen K."/>
            <person name="Hafez N."/>
            <person name="Hagos B."/>
            <person name="Hall J."/>
            <person name="Henson C."/>
            <person name="Hollinger A."/>
            <person name="Honan T."/>
            <person name="Huard M.D."/>
            <person name="Hughes L."/>
            <person name="Hurhula B."/>
            <person name="Husby M.E."/>
            <person name="Kamat A."/>
            <person name="Kanga B."/>
            <person name="Kashin S."/>
            <person name="Khazanovich D."/>
            <person name="Kisner P."/>
            <person name="Lance K."/>
            <person name="Lara M."/>
            <person name="Lee W."/>
            <person name="Lennon N."/>
            <person name="Letendre F."/>
            <person name="LeVine R."/>
            <person name="Lipovsky A."/>
            <person name="Liu X."/>
            <person name="Liu J."/>
            <person name="Liu S."/>
            <person name="Lokyitsang T."/>
            <person name="Lokyitsang Y."/>
            <person name="Lubonja R."/>
            <person name="Lui A."/>
            <person name="MacDonald P."/>
            <person name="Magnisalis V."/>
            <person name="Maru K."/>
            <person name="Matthews C."/>
            <person name="McCusker W."/>
            <person name="McDonough S."/>
            <person name="Mehta T."/>
            <person name="Meldrim J."/>
            <person name="Meneus L."/>
            <person name="Mihai O."/>
            <person name="Mihalev A."/>
            <person name="Mihova T."/>
            <person name="Mittelman R."/>
            <person name="Mlenga V."/>
            <person name="Montmayeur A."/>
            <person name="Mulrain L."/>
            <person name="Navidi A."/>
            <person name="Naylor J."/>
            <person name="Negash T."/>
            <person name="Nguyen T."/>
            <person name="Nguyen N."/>
            <person name="Nicol R."/>
            <person name="Norbu C."/>
            <person name="Norbu N."/>
            <person name="Novod N."/>
            <person name="O'Neill B."/>
            <person name="Osman S."/>
            <person name="Markiewicz E."/>
            <person name="Oyono O.L."/>
            <person name="Patti C."/>
            <person name="Phunkhang P."/>
            <person name="Pierre F."/>
            <person name="Priest M."/>
            <person name="Raghuraman S."/>
            <person name="Rege F."/>
            <person name="Reyes R."/>
            <person name="Rise C."/>
            <person name="Rogov P."/>
            <person name="Ross K."/>
            <person name="Ryan E."/>
            <person name="Settipalli S."/>
            <person name="Shea T."/>
            <person name="Sherpa N."/>
            <person name="Shi L."/>
            <person name="Shih D."/>
            <person name="Sparrow T."/>
            <person name="Spaulding J."/>
            <person name="Stalker J."/>
            <person name="Stange-Thomann N."/>
            <person name="Stavropoulos S."/>
            <person name="Stone C."/>
            <person name="Strader C."/>
            <person name="Tesfaye S."/>
            <person name="Thomson T."/>
            <person name="Thoulutsang Y."/>
            <person name="Thoulutsang D."/>
            <person name="Topham K."/>
            <person name="Topping I."/>
            <person name="Tsamla T."/>
            <person name="Vassiliev H."/>
            <person name="Vo A."/>
            <person name="Wangchuk T."/>
            <person name="Wangdi T."/>
            <person name="Weiand M."/>
            <person name="Wilkinson J."/>
            <person name="Wilson A."/>
            <person name="Yadav S."/>
            <person name="Young G."/>
            <person name="Yu Q."/>
            <person name="Zembek L."/>
            <person name="Zhong D."/>
            <person name="Zimmer A."/>
            <person name="Zwirko Z."/>
            <person name="Jaffe D.B."/>
            <person name="Alvarez P."/>
            <person name="Brockman W."/>
            <person name="Butler J."/>
            <person name="Chin C."/>
            <person name="Gnerre S."/>
            <person name="Grabherr M."/>
            <person name="Kleber M."/>
            <person name="Mauceli E."/>
            <person name="MacCallum I."/>
        </authorList>
    </citation>
    <scope>NUCLEOTIDE SEQUENCE [LARGE SCALE GENOMIC DNA]</scope>
    <source>
        <strain evidence="3">Tai18E2 / Tucson 14021-0261.01</strain>
    </source>
</reference>
<organism evidence="2 3">
    <name type="scientific">Drosophila yakuba</name>
    <name type="common">Fruit fly</name>
    <dbReference type="NCBI Taxonomy" id="7245"/>
    <lineage>
        <taxon>Eukaryota</taxon>
        <taxon>Metazoa</taxon>
        <taxon>Ecdysozoa</taxon>
        <taxon>Arthropoda</taxon>
        <taxon>Hexapoda</taxon>
        <taxon>Insecta</taxon>
        <taxon>Pterygota</taxon>
        <taxon>Neoptera</taxon>
        <taxon>Endopterygota</taxon>
        <taxon>Diptera</taxon>
        <taxon>Brachycera</taxon>
        <taxon>Muscomorpha</taxon>
        <taxon>Ephydroidea</taxon>
        <taxon>Drosophilidae</taxon>
        <taxon>Drosophila</taxon>
        <taxon>Sophophora</taxon>
    </lineage>
</organism>
<feature type="compositionally biased region" description="Low complexity" evidence="1">
    <location>
        <begin position="69"/>
        <end position="79"/>
    </location>
</feature>
<accession>A0A0R1E2N0</accession>
<dbReference type="EMBL" id="CM000160">
    <property type="protein sequence ID" value="KRK03536.1"/>
    <property type="molecule type" value="Genomic_DNA"/>
</dbReference>
<protein>
    <submittedName>
        <fullName evidence="2">Uncharacterized protein</fullName>
    </submittedName>
</protein>
<sequence length="143" mass="16616">MTQYFKRDIDFDVKRENETVDGRTYGFLNAKGSNTPMPKVQKRIQSTTLLEKLKSIRVSEDSKQQSIPQDESSMDSVQSSRMSFEMKRKLFDEAEFTITRGQKLSDLMHAADTEFNFRSYETGKKTIAEIEAYCRTINIKFAK</sequence>
<reference evidence="2 3" key="2">
    <citation type="journal article" date="2007" name="PLoS Biol.">
        <title>Principles of genome evolution in the Drosophila melanogaster species group.</title>
        <authorList>
            <person name="Ranz J.M."/>
            <person name="Maurin D."/>
            <person name="Chan Y.S."/>
            <person name="von Grotthuss M."/>
            <person name="Hillier L.W."/>
            <person name="Roote J."/>
            <person name="Ashburner M."/>
            <person name="Bergman C.M."/>
        </authorList>
    </citation>
    <scope>NUCLEOTIDE SEQUENCE [LARGE SCALE GENOMIC DNA]</scope>
    <source>
        <strain evidence="3">Tai18E2 / Tucson 14021-0261.01</strain>
    </source>
</reference>
<gene>
    <name evidence="2" type="primary">Dyak\GE27324</name>
    <name evidence="2" type="synonym">GE27324</name>
    <name evidence="2" type="ORF">Dyak_GE27324</name>
</gene>
<name>A0A0R1E2N0_DROYA</name>
<keyword evidence="3" id="KW-1185">Reference proteome</keyword>
<feature type="region of interest" description="Disordered" evidence="1">
    <location>
        <begin position="57"/>
        <end position="79"/>
    </location>
</feature>
<evidence type="ECO:0000313" key="3">
    <source>
        <dbReference type="Proteomes" id="UP000002282"/>
    </source>
</evidence>